<dbReference type="PANTHER" id="PTHR13350">
    <property type="entry name" value="INTEGRATOR COMPLEX SUBUNIT 8"/>
    <property type="match status" value="1"/>
</dbReference>
<sequence>MESQETNGDLSWLDLFVDPSAVQTSILDPERKKQLPRLCMQFTDKGFLAEREKDKGKLAQEELMLFERKSASMRLCAMATFAALDYDIEYIIDNIPRNELQTLRVLADNFYRIYNERNLDATFGNWLFYRFVLSIDRRNRLAPPAPRATIATTLSNGQLMPTDPALLKHEKTQRTVMELREHVGKARAFITELSEAQRDVVAPGIQCFIKPFVELAPKAMTAALLGDRNVLIENPAPDFEVEKVILPACDVANKCLSELVTFLFTSGELLEAKNILHRLKLPRTQHPLVAIDTEIFKSYCQMLDVRTGPFAATTTIRPFVFDLNTLNDENMRKSEVYRHRGVLETSGQLKDVYEAENAAYSVIDGHPECIRERLKTPAQVERFVKVLKRKLAEMRAKHRLQLIRAHLQYLCASIPNLREVLESNGVDVTGLRKFAVPSHQLKLEKAPTFEQLTNLIRGTDPYWTIMTEYDLSTLKQALLELGPFWFSLKMPVSDFLHDTLEKNVNTASYNLQRLLLSKLNQLARMRNFESFVKRLVAYAPEFGPEMGMEFTLESIYVKAAIGNEQMAWDRVHTELSTAQTSLIFNAEHIRPVESSSTMINQCLAQMLNLGDHAIVFEKGGQIPMEIFKCVPIARIFGAFLQGYDNIVTQKKCADGFWRTVTPKFNECQPSRLRRSADLDQKMKEARKELSLLFHMFSVLREPRLLDFIVAYAVCLHNKLMNIQKKPHLKMHARLLNIYTPDSNSPKLEINSLDEVRQLVQSIVEKAYSISPTDPDTCRTYADFLFVEKDYQGAAQKYLEYFASSEPSLRIPTSSDIFDDLMIQRLRICTANAGYLTMSLLCCQWLQINRMKEYQKAMELLRCNETRDVGANCAEFVIDGNAVELLSQLYYDNRMTKSLNTLYTGASSLSANQNVPGPLMKQEVERRTSKLLSSLASIYFGFHL</sequence>
<keyword evidence="4" id="KW-0158">Chromosome</keyword>
<dbReference type="AlphaFoldDB" id="G0MIW9"/>
<feature type="domain" description="INTS8 TPR repeats" evidence="6">
    <location>
        <begin position="457"/>
        <end position="938"/>
    </location>
</feature>
<dbReference type="FunCoup" id="G0MIW9">
    <property type="interactions" value="368"/>
</dbReference>
<evidence type="ECO:0000256" key="1">
    <source>
        <dbReference type="ARBA" id="ARBA00004123"/>
    </source>
</evidence>
<dbReference type="OrthoDB" id="5782487at2759"/>
<proteinExistence type="inferred from homology"/>
<dbReference type="PANTHER" id="PTHR13350:SF1">
    <property type="entry name" value="INTEGRATOR COMPLEX SUBUNIT 8"/>
    <property type="match status" value="1"/>
</dbReference>
<dbReference type="STRING" id="135651.G0MIW9"/>
<dbReference type="eggNOG" id="ENOG502RT6H">
    <property type="taxonomic scope" value="Eukaryota"/>
</dbReference>
<comment type="similarity">
    <text evidence="3">Belongs to the Integrator subunit 8 family.</text>
</comment>
<dbReference type="GO" id="GO:0005694">
    <property type="term" value="C:chromosome"/>
    <property type="evidence" value="ECO:0007669"/>
    <property type="project" value="UniProtKB-SubCell"/>
</dbReference>
<name>G0MIW9_CAEBE</name>
<organism evidence="8">
    <name type="scientific">Caenorhabditis brenneri</name>
    <name type="common">Nematode worm</name>
    <dbReference type="NCBI Taxonomy" id="135651"/>
    <lineage>
        <taxon>Eukaryota</taxon>
        <taxon>Metazoa</taxon>
        <taxon>Ecdysozoa</taxon>
        <taxon>Nematoda</taxon>
        <taxon>Chromadorea</taxon>
        <taxon>Rhabditida</taxon>
        <taxon>Rhabditina</taxon>
        <taxon>Rhabditomorpha</taxon>
        <taxon>Rhabditoidea</taxon>
        <taxon>Rhabditidae</taxon>
        <taxon>Peloderinae</taxon>
        <taxon>Caenorhabditis</taxon>
    </lineage>
</organism>
<evidence type="ECO:0000259" key="6">
    <source>
        <dbReference type="Pfam" id="PF25756"/>
    </source>
</evidence>
<dbReference type="InterPro" id="IPR057980">
    <property type="entry name" value="TPR_INTS8"/>
</dbReference>
<dbReference type="InterPro" id="IPR038751">
    <property type="entry name" value="INTS8"/>
</dbReference>
<keyword evidence="5" id="KW-0539">Nucleus</keyword>
<evidence type="ECO:0000313" key="8">
    <source>
        <dbReference type="Proteomes" id="UP000008068"/>
    </source>
</evidence>
<gene>
    <name evidence="7" type="ORF">CAEBREN_05039</name>
</gene>
<protein>
    <recommendedName>
        <fullName evidence="6">INTS8 TPR repeats domain-containing protein</fullName>
    </recommendedName>
</protein>
<evidence type="ECO:0000313" key="7">
    <source>
        <dbReference type="EMBL" id="EGT31430.1"/>
    </source>
</evidence>
<dbReference type="EMBL" id="GL379796">
    <property type="protein sequence ID" value="EGT31430.1"/>
    <property type="molecule type" value="Genomic_DNA"/>
</dbReference>
<evidence type="ECO:0000256" key="5">
    <source>
        <dbReference type="ARBA" id="ARBA00023242"/>
    </source>
</evidence>
<dbReference type="Proteomes" id="UP000008068">
    <property type="component" value="Unassembled WGS sequence"/>
</dbReference>
<comment type="subcellular location">
    <subcellularLocation>
        <location evidence="2">Chromosome</location>
    </subcellularLocation>
    <subcellularLocation>
        <location evidence="1">Nucleus</location>
    </subcellularLocation>
</comment>
<dbReference type="GO" id="GO:0034472">
    <property type="term" value="P:snRNA 3'-end processing"/>
    <property type="evidence" value="ECO:0007669"/>
    <property type="project" value="InterPro"/>
</dbReference>
<evidence type="ECO:0000256" key="3">
    <source>
        <dbReference type="ARBA" id="ARBA00007147"/>
    </source>
</evidence>
<dbReference type="OMA" id="QLECWHA"/>
<dbReference type="Pfam" id="PF25756">
    <property type="entry name" value="TPR_INTS8"/>
    <property type="match status" value="1"/>
</dbReference>
<dbReference type="InParanoid" id="G0MIW9"/>
<dbReference type="GO" id="GO:0032039">
    <property type="term" value="C:integrator complex"/>
    <property type="evidence" value="ECO:0007669"/>
    <property type="project" value="TreeGrafter"/>
</dbReference>
<evidence type="ECO:0000256" key="4">
    <source>
        <dbReference type="ARBA" id="ARBA00022454"/>
    </source>
</evidence>
<dbReference type="HOGENOM" id="CLU_306139_0_0_1"/>
<evidence type="ECO:0000256" key="2">
    <source>
        <dbReference type="ARBA" id="ARBA00004286"/>
    </source>
</evidence>
<keyword evidence="8" id="KW-1185">Reference proteome</keyword>
<reference evidence="8" key="1">
    <citation type="submission" date="2011-07" db="EMBL/GenBank/DDBJ databases">
        <authorList>
            <consortium name="Caenorhabditis brenneri Sequencing and Analysis Consortium"/>
            <person name="Wilson R.K."/>
        </authorList>
    </citation>
    <scope>NUCLEOTIDE SEQUENCE [LARGE SCALE GENOMIC DNA]</scope>
    <source>
        <strain evidence="8">PB2801</strain>
    </source>
</reference>
<accession>G0MIW9</accession>